<keyword evidence="5 8" id="KW-0812">Transmembrane</keyword>
<evidence type="ECO:0000259" key="9">
    <source>
        <dbReference type="Pfam" id="PF00528"/>
    </source>
</evidence>
<evidence type="ECO:0000256" key="6">
    <source>
        <dbReference type="ARBA" id="ARBA00022989"/>
    </source>
</evidence>
<dbReference type="PANTHER" id="PTHR43386">
    <property type="entry name" value="OLIGOPEPTIDE TRANSPORT SYSTEM PERMEASE PROTEIN APPC"/>
    <property type="match status" value="1"/>
</dbReference>
<feature type="transmembrane region" description="Helical" evidence="8">
    <location>
        <begin position="562"/>
        <end position="586"/>
    </location>
</feature>
<dbReference type="InterPro" id="IPR035906">
    <property type="entry name" value="MetI-like_sf"/>
</dbReference>
<feature type="domain" description="ABC transmembrane type-1" evidence="9">
    <location>
        <begin position="160"/>
        <end position="323"/>
    </location>
</feature>
<proteinExistence type="predicted"/>
<evidence type="ECO:0000256" key="5">
    <source>
        <dbReference type="ARBA" id="ARBA00022692"/>
    </source>
</evidence>
<organism evidence="10 11">
    <name type="scientific">Rahnella victoriana</name>
    <dbReference type="NCBI Taxonomy" id="1510570"/>
    <lineage>
        <taxon>Bacteria</taxon>
        <taxon>Pseudomonadati</taxon>
        <taxon>Pseudomonadota</taxon>
        <taxon>Gammaproteobacteria</taxon>
        <taxon>Enterobacterales</taxon>
        <taxon>Yersiniaceae</taxon>
        <taxon>Rahnella</taxon>
    </lineage>
</organism>
<feature type="transmembrane region" description="Helical" evidence="8">
    <location>
        <begin position="348"/>
        <end position="366"/>
    </location>
</feature>
<evidence type="ECO:0000313" key="10">
    <source>
        <dbReference type="EMBL" id="MBF7957849.1"/>
    </source>
</evidence>
<dbReference type="Proteomes" id="UP000600307">
    <property type="component" value="Unassembled WGS sequence"/>
</dbReference>
<feature type="transmembrane region" description="Helical" evidence="8">
    <location>
        <begin position="521"/>
        <end position="542"/>
    </location>
</feature>
<evidence type="ECO:0000256" key="7">
    <source>
        <dbReference type="ARBA" id="ARBA00023136"/>
    </source>
</evidence>
<keyword evidence="6 8" id="KW-1133">Transmembrane helix</keyword>
<feature type="transmembrane region" description="Helical" evidence="8">
    <location>
        <begin position="119"/>
        <end position="146"/>
    </location>
</feature>
<accession>A0ABS0DYQ9</accession>
<evidence type="ECO:0000256" key="4">
    <source>
        <dbReference type="ARBA" id="ARBA00022519"/>
    </source>
</evidence>
<keyword evidence="2" id="KW-0813">Transport</keyword>
<comment type="caution">
    <text evidence="10">The sequence shown here is derived from an EMBL/GenBank/DDBJ whole genome shotgun (WGS) entry which is preliminary data.</text>
</comment>
<feature type="transmembrane region" description="Helical" evidence="8">
    <location>
        <begin position="258"/>
        <end position="277"/>
    </location>
</feature>
<feature type="transmembrane region" description="Helical" evidence="8">
    <location>
        <begin position="158"/>
        <end position="183"/>
    </location>
</feature>
<evidence type="ECO:0000256" key="8">
    <source>
        <dbReference type="SAM" id="Phobius"/>
    </source>
</evidence>
<keyword evidence="4" id="KW-0997">Cell inner membrane</keyword>
<evidence type="ECO:0000256" key="2">
    <source>
        <dbReference type="ARBA" id="ARBA00022448"/>
    </source>
</evidence>
<dbReference type="SUPFAM" id="SSF161098">
    <property type="entry name" value="MetI-like"/>
    <property type="match status" value="2"/>
</dbReference>
<dbReference type="InterPro" id="IPR050366">
    <property type="entry name" value="BP-dependent_transpt_permease"/>
</dbReference>
<keyword evidence="7 8" id="KW-0472">Membrane</keyword>
<protein>
    <submittedName>
        <fullName evidence="10">ABC transporter permease subunit</fullName>
    </submittedName>
</protein>
<gene>
    <name evidence="10" type="ORF">IV431_20010</name>
</gene>
<dbReference type="EMBL" id="JADOBH010000005">
    <property type="protein sequence ID" value="MBF7957849.1"/>
    <property type="molecule type" value="Genomic_DNA"/>
</dbReference>
<keyword evidence="11" id="KW-1185">Reference proteome</keyword>
<dbReference type="InterPro" id="IPR000515">
    <property type="entry name" value="MetI-like"/>
</dbReference>
<feature type="transmembrane region" description="Helical" evidence="8">
    <location>
        <begin position="297"/>
        <end position="319"/>
    </location>
</feature>
<comment type="subcellular location">
    <subcellularLocation>
        <location evidence="1">Cell inner membrane</location>
        <topology evidence="1">Multi-pass membrane protein</topology>
    </subcellularLocation>
</comment>
<dbReference type="RefSeq" id="WP_195817921.1">
    <property type="nucleotide sequence ID" value="NZ_JADOBH010000005.1"/>
</dbReference>
<feature type="transmembrane region" description="Helical" evidence="8">
    <location>
        <begin position="24"/>
        <end position="48"/>
    </location>
</feature>
<sequence>MSESLYCRTCAGVSRLRTGQHRGAWLSLISRLLTLAAIVMLIGLLPWLSGSDPALTLLRARSADQEATAETLNAIRLSLGLDQGPWHALVHWLGGLLQGDAGVSWVSGLPVLPGMLRAAGVSLTLMASSLLVAFILAMLLCAGTMIRGLQGGTPRPAGFLAALLTALPEFLLASVLLITGAVWLQYFPPYGWLGWHYAVLPSLALGIPAGGYLGRLYSDALSGAFNESWLTTWSVLGISRRHTALAVIRRALPGVMPLTGLVLVSLTGGAVAVEKVFAIPGLGRATLGAAAAGDLPALQTGVLILLLLASVMGMMTGAVRRVLLGRALTLGALPVPQPVSAANTSRPWIPLLCLALLIIMVLAGIWRDPLTSGALRLQPPSFALPFGADAMGRDLLARVAQGTLNTCLQALAVSLMCLMAGVSAGAFPRIMAGPIETTNALPPVIAGLVVAAVNGPTATGAIIAVTAVSWAPLAAHTAALVAEIRARPYMKMLPVVGVGALRRNLFYVLPALAGPLIRHSLLRLPGIALALASLGFLGLGAPPPEPEWGRVLAEGMPYIERAPWSVLAPAGALALLSVMAVTAGSFRVKLSPRFFNRTTANGSA</sequence>
<dbReference type="Pfam" id="PF00528">
    <property type="entry name" value="BPD_transp_1"/>
    <property type="match status" value="2"/>
</dbReference>
<evidence type="ECO:0000256" key="3">
    <source>
        <dbReference type="ARBA" id="ARBA00022475"/>
    </source>
</evidence>
<keyword evidence="3" id="KW-1003">Cell membrane</keyword>
<feature type="transmembrane region" description="Helical" evidence="8">
    <location>
        <begin position="408"/>
        <end position="427"/>
    </location>
</feature>
<feature type="transmembrane region" description="Helical" evidence="8">
    <location>
        <begin position="195"/>
        <end position="213"/>
    </location>
</feature>
<evidence type="ECO:0000256" key="1">
    <source>
        <dbReference type="ARBA" id="ARBA00004429"/>
    </source>
</evidence>
<feature type="domain" description="ABC transmembrane type-1" evidence="9">
    <location>
        <begin position="426"/>
        <end position="579"/>
    </location>
</feature>
<dbReference type="PANTHER" id="PTHR43386:SF1">
    <property type="entry name" value="D,D-DIPEPTIDE TRANSPORT SYSTEM PERMEASE PROTEIN DDPC-RELATED"/>
    <property type="match status" value="1"/>
</dbReference>
<evidence type="ECO:0000313" key="11">
    <source>
        <dbReference type="Proteomes" id="UP000600307"/>
    </source>
</evidence>
<reference evidence="10 11" key="1">
    <citation type="submission" date="2020-11" db="EMBL/GenBank/DDBJ databases">
        <title>Taxonomic investigation of Rahnella spp.</title>
        <authorList>
            <person name="Lee S.D."/>
        </authorList>
    </citation>
    <scope>NUCLEOTIDE SEQUENCE [LARGE SCALE GENOMIC DNA]</scope>
    <source>
        <strain evidence="10 11">SAP-10</strain>
    </source>
</reference>
<feature type="transmembrane region" description="Helical" evidence="8">
    <location>
        <begin position="461"/>
        <end position="482"/>
    </location>
</feature>
<name>A0ABS0DYQ9_9GAMM</name>